<name>A0AAW9QD96_9CHRO</name>
<keyword evidence="2" id="KW-1185">Reference proteome</keyword>
<dbReference type="RefSeq" id="WP_332863189.1">
    <property type="nucleotide sequence ID" value="NZ_JBAFSM010000002.1"/>
</dbReference>
<proteinExistence type="predicted"/>
<gene>
    <name evidence="1" type="ORF">V0288_01275</name>
</gene>
<dbReference type="EMBL" id="JBAFSM010000002">
    <property type="protein sequence ID" value="MEG3435737.1"/>
    <property type="molecule type" value="Genomic_DNA"/>
</dbReference>
<organism evidence="1 2">
    <name type="scientific">Pannus brasiliensis CCIBt3594</name>
    <dbReference type="NCBI Taxonomy" id="1427578"/>
    <lineage>
        <taxon>Bacteria</taxon>
        <taxon>Bacillati</taxon>
        <taxon>Cyanobacteriota</taxon>
        <taxon>Cyanophyceae</taxon>
        <taxon>Oscillatoriophycideae</taxon>
        <taxon>Chroococcales</taxon>
        <taxon>Microcystaceae</taxon>
        <taxon>Pannus</taxon>
    </lineage>
</organism>
<dbReference type="AlphaFoldDB" id="A0AAW9QD96"/>
<sequence>MEATSENLPELQQAQEALAQLSAERLKIAVEFIAYLQEKESREATEELLTIPNFLEELEEAEEEVRSGAVVSFESIRRDV</sequence>
<dbReference type="Gene3D" id="1.10.1220.170">
    <property type="match status" value="1"/>
</dbReference>
<protein>
    <submittedName>
        <fullName evidence="1">Uncharacterized protein</fullName>
    </submittedName>
</protein>
<accession>A0AAW9QD96</accession>
<evidence type="ECO:0000313" key="1">
    <source>
        <dbReference type="EMBL" id="MEG3435737.1"/>
    </source>
</evidence>
<reference evidence="1 2" key="1">
    <citation type="submission" date="2024-01" db="EMBL/GenBank/DDBJ databases">
        <title>Genomic insights into the taxonomy and metabolism of the cyanobacterium Pannus brasiliensis CCIBt3594.</title>
        <authorList>
            <person name="Machado M."/>
            <person name="Botero N.B."/>
            <person name="Andreote A.P.D."/>
            <person name="Feitosa A.M.T."/>
            <person name="Popin R."/>
            <person name="Sivonen K."/>
            <person name="Fiore M.F."/>
        </authorList>
    </citation>
    <scope>NUCLEOTIDE SEQUENCE [LARGE SCALE GENOMIC DNA]</scope>
    <source>
        <strain evidence="1 2">CCIBt3594</strain>
    </source>
</reference>
<dbReference type="Proteomes" id="UP001328733">
    <property type="component" value="Unassembled WGS sequence"/>
</dbReference>
<comment type="caution">
    <text evidence="1">The sequence shown here is derived from an EMBL/GenBank/DDBJ whole genome shotgun (WGS) entry which is preliminary data.</text>
</comment>
<evidence type="ECO:0000313" key="2">
    <source>
        <dbReference type="Proteomes" id="UP001328733"/>
    </source>
</evidence>